<dbReference type="Pfam" id="PF03364">
    <property type="entry name" value="Polyketide_cyc"/>
    <property type="match status" value="1"/>
</dbReference>
<dbReference type="InterPro" id="IPR023393">
    <property type="entry name" value="START-like_dom_sf"/>
</dbReference>
<dbReference type="Gene3D" id="3.30.530.20">
    <property type="match status" value="1"/>
</dbReference>
<reference evidence="2" key="1">
    <citation type="submission" date="2015-07" db="EMBL/GenBank/DDBJ databases">
        <title>Transcriptome Assembly of Anthurium amnicola.</title>
        <authorList>
            <person name="Suzuki J."/>
        </authorList>
    </citation>
    <scope>NUCLEOTIDE SEQUENCE</scope>
</reference>
<dbReference type="SUPFAM" id="SSF55961">
    <property type="entry name" value="Bet v1-like"/>
    <property type="match status" value="1"/>
</dbReference>
<dbReference type="InterPro" id="IPR047137">
    <property type="entry name" value="ORF3"/>
</dbReference>
<dbReference type="EMBL" id="GDJX01023794">
    <property type="protein sequence ID" value="JAT44142.1"/>
    <property type="molecule type" value="Transcribed_RNA"/>
</dbReference>
<dbReference type="InterPro" id="IPR005031">
    <property type="entry name" value="COQ10_START"/>
</dbReference>
<evidence type="ECO:0000259" key="1">
    <source>
        <dbReference type="Pfam" id="PF03364"/>
    </source>
</evidence>
<dbReference type="PANTHER" id="PTHR33824">
    <property type="entry name" value="POLYKETIDE CYCLASE/DEHYDRASE AND LIPID TRANSPORT SUPERFAMILY PROTEIN"/>
    <property type="match status" value="1"/>
</dbReference>
<name>A0A1D1XP30_9ARAE</name>
<accession>A0A1D1XP30</accession>
<organism evidence="2">
    <name type="scientific">Anthurium amnicola</name>
    <dbReference type="NCBI Taxonomy" id="1678845"/>
    <lineage>
        <taxon>Eukaryota</taxon>
        <taxon>Viridiplantae</taxon>
        <taxon>Streptophyta</taxon>
        <taxon>Embryophyta</taxon>
        <taxon>Tracheophyta</taxon>
        <taxon>Spermatophyta</taxon>
        <taxon>Magnoliopsida</taxon>
        <taxon>Liliopsida</taxon>
        <taxon>Araceae</taxon>
        <taxon>Pothoideae</taxon>
        <taxon>Potheae</taxon>
        <taxon>Anthurium</taxon>
    </lineage>
</organism>
<dbReference type="AlphaFoldDB" id="A0A1D1XP30"/>
<sequence>MPWSMERTARSAGFTACSPEQPWPSDHLGSVVGLKLLIPKDTFRQVAEIEIDVPCSVAYDCYSDREAIPQWMPFISSVKVLKDKPDLSRWTLKYEVLGRDVEVSWLARNLQPIRNQKIHWRSLDGLPNR</sequence>
<proteinExistence type="predicted"/>
<feature type="domain" description="Coenzyme Q-binding protein COQ10 START" evidence="1">
    <location>
        <begin position="51"/>
        <end position="126"/>
    </location>
</feature>
<dbReference type="PANTHER" id="PTHR33824:SF7">
    <property type="entry name" value="POLYKETIDE CYCLASE_DEHYDRASE AND LIPID TRANSPORT SUPERFAMILY PROTEIN"/>
    <property type="match status" value="1"/>
</dbReference>
<protein>
    <submittedName>
        <fullName evidence="2">Putative 17. protein in melC2-rnhH intergenic region</fullName>
    </submittedName>
</protein>
<evidence type="ECO:0000313" key="2">
    <source>
        <dbReference type="EMBL" id="JAT44142.1"/>
    </source>
</evidence>
<gene>
    <name evidence="2" type="primary">YMEL_0</name>
    <name evidence="2" type="ORF">g.39866</name>
</gene>